<dbReference type="Pfam" id="PF05239">
    <property type="entry name" value="PRC"/>
    <property type="match status" value="1"/>
</dbReference>
<accession>A0A921MLK3</accession>
<proteinExistence type="predicted"/>
<name>A0A921MLK3_9FIRM</name>
<organism evidence="2 3">
    <name type="scientific">Pseudoflavonifractor capillosus</name>
    <dbReference type="NCBI Taxonomy" id="106588"/>
    <lineage>
        <taxon>Bacteria</taxon>
        <taxon>Bacillati</taxon>
        <taxon>Bacillota</taxon>
        <taxon>Clostridia</taxon>
        <taxon>Eubacteriales</taxon>
        <taxon>Oscillospiraceae</taxon>
        <taxon>Pseudoflavonifractor</taxon>
    </lineage>
</organism>
<dbReference type="SUPFAM" id="SSF50346">
    <property type="entry name" value="PRC-barrel domain"/>
    <property type="match status" value="1"/>
</dbReference>
<dbReference type="PANTHER" id="PTHR40061">
    <property type="entry name" value="SPORULATION PROTEIN YLMC-RELATED"/>
    <property type="match status" value="1"/>
</dbReference>
<dbReference type="NCBIfam" id="TIGR02888">
    <property type="entry name" value="spore_YlmC_YmxH"/>
    <property type="match status" value="1"/>
</dbReference>
<dbReference type="Gene3D" id="2.30.30.240">
    <property type="entry name" value="PRC-barrel domain"/>
    <property type="match status" value="1"/>
</dbReference>
<dbReference type="EMBL" id="DYUC01000048">
    <property type="protein sequence ID" value="HJG86442.1"/>
    <property type="molecule type" value="Genomic_DNA"/>
</dbReference>
<dbReference type="InterPro" id="IPR014238">
    <property type="entry name" value="Spore_YlmC/YmxH"/>
</dbReference>
<dbReference type="InterPro" id="IPR027275">
    <property type="entry name" value="PRC-brl_dom"/>
</dbReference>
<dbReference type="Proteomes" id="UP000760668">
    <property type="component" value="Unassembled WGS sequence"/>
</dbReference>
<reference evidence="2" key="2">
    <citation type="submission" date="2021-09" db="EMBL/GenBank/DDBJ databases">
        <authorList>
            <person name="Gilroy R."/>
        </authorList>
    </citation>
    <scope>NUCLEOTIDE SEQUENCE</scope>
    <source>
        <strain evidence="2">CHK179-5677</strain>
    </source>
</reference>
<evidence type="ECO:0000313" key="2">
    <source>
        <dbReference type="EMBL" id="HJG86442.1"/>
    </source>
</evidence>
<gene>
    <name evidence="2" type="ORF">K8V01_05385</name>
</gene>
<dbReference type="AlphaFoldDB" id="A0A921MLK3"/>
<feature type="domain" description="PRC-barrel" evidence="1">
    <location>
        <begin position="4"/>
        <end position="78"/>
    </location>
</feature>
<protein>
    <submittedName>
        <fullName evidence="2">YlmC/YmxH family sporulation protein</fullName>
    </submittedName>
</protein>
<evidence type="ECO:0000313" key="3">
    <source>
        <dbReference type="Proteomes" id="UP000760668"/>
    </source>
</evidence>
<dbReference type="PANTHER" id="PTHR40061:SF1">
    <property type="entry name" value="SPORULATION PROTEIN YLMC-RELATED"/>
    <property type="match status" value="1"/>
</dbReference>
<evidence type="ECO:0000259" key="1">
    <source>
        <dbReference type="Pfam" id="PF05239"/>
    </source>
</evidence>
<dbReference type="InterPro" id="IPR011033">
    <property type="entry name" value="PRC_barrel-like_sf"/>
</dbReference>
<sequence>MKSRIADLRCKEIINVTDGSRFGYVGDVEVDLDTGQICALVVPGRLRLFGLLGREEDRIFPWESVRRFGEDIILVESGALRAGREERRRSRREG</sequence>
<comment type="caution">
    <text evidence="2">The sequence shown here is derived from an EMBL/GenBank/DDBJ whole genome shotgun (WGS) entry which is preliminary data.</text>
</comment>
<dbReference type="RefSeq" id="WP_295368138.1">
    <property type="nucleotide sequence ID" value="NZ_DYUC01000048.1"/>
</dbReference>
<reference evidence="2" key="1">
    <citation type="journal article" date="2021" name="PeerJ">
        <title>Extensive microbial diversity within the chicken gut microbiome revealed by metagenomics and culture.</title>
        <authorList>
            <person name="Gilroy R."/>
            <person name="Ravi A."/>
            <person name="Getino M."/>
            <person name="Pursley I."/>
            <person name="Horton D.L."/>
            <person name="Alikhan N.F."/>
            <person name="Baker D."/>
            <person name="Gharbi K."/>
            <person name="Hall N."/>
            <person name="Watson M."/>
            <person name="Adriaenssens E.M."/>
            <person name="Foster-Nyarko E."/>
            <person name="Jarju S."/>
            <person name="Secka A."/>
            <person name="Antonio M."/>
            <person name="Oren A."/>
            <person name="Chaudhuri R.R."/>
            <person name="La Ragione R."/>
            <person name="Hildebrand F."/>
            <person name="Pallen M.J."/>
        </authorList>
    </citation>
    <scope>NUCLEOTIDE SEQUENCE</scope>
    <source>
        <strain evidence="2">CHK179-5677</strain>
    </source>
</reference>